<sequence>MSRPGPHTRSRAIATIQHGQPSNLHDVEIIPEQLNTQHSRRLLTAKYGRKSYSKQTKASLARAADEQYVFNHAYSPTTASSKPLT</sequence>
<name>A0A392QT71_9FABA</name>
<evidence type="ECO:0000313" key="2">
    <source>
        <dbReference type="Proteomes" id="UP000265520"/>
    </source>
</evidence>
<evidence type="ECO:0000313" key="1">
    <source>
        <dbReference type="EMBL" id="MCI26820.1"/>
    </source>
</evidence>
<organism evidence="1 2">
    <name type="scientific">Trifolium medium</name>
    <dbReference type="NCBI Taxonomy" id="97028"/>
    <lineage>
        <taxon>Eukaryota</taxon>
        <taxon>Viridiplantae</taxon>
        <taxon>Streptophyta</taxon>
        <taxon>Embryophyta</taxon>
        <taxon>Tracheophyta</taxon>
        <taxon>Spermatophyta</taxon>
        <taxon>Magnoliopsida</taxon>
        <taxon>eudicotyledons</taxon>
        <taxon>Gunneridae</taxon>
        <taxon>Pentapetalae</taxon>
        <taxon>rosids</taxon>
        <taxon>fabids</taxon>
        <taxon>Fabales</taxon>
        <taxon>Fabaceae</taxon>
        <taxon>Papilionoideae</taxon>
        <taxon>50 kb inversion clade</taxon>
        <taxon>NPAAA clade</taxon>
        <taxon>Hologalegina</taxon>
        <taxon>IRL clade</taxon>
        <taxon>Trifolieae</taxon>
        <taxon>Trifolium</taxon>
    </lineage>
</organism>
<feature type="non-terminal residue" evidence="1">
    <location>
        <position position="85"/>
    </location>
</feature>
<proteinExistence type="predicted"/>
<reference evidence="1 2" key="1">
    <citation type="journal article" date="2018" name="Front. Plant Sci.">
        <title>Red Clover (Trifolium pratense) and Zigzag Clover (T. medium) - A Picture of Genomic Similarities and Differences.</title>
        <authorList>
            <person name="Dluhosova J."/>
            <person name="Istvanek J."/>
            <person name="Nedelnik J."/>
            <person name="Repkova J."/>
        </authorList>
    </citation>
    <scope>NUCLEOTIDE SEQUENCE [LARGE SCALE GENOMIC DNA]</scope>
    <source>
        <strain evidence="2">cv. 10/8</strain>
        <tissue evidence="1">Leaf</tissue>
    </source>
</reference>
<protein>
    <submittedName>
        <fullName evidence="1">Uncharacterized protein</fullName>
    </submittedName>
</protein>
<dbReference type="Proteomes" id="UP000265520">
    <property type="component" value="Unassembled WGS sequence"/>
</dbReference>
<accession>A0A392QT71</accession>
<comment type="caution">
    <text evidence="1">The sequence shown here is derived from an EMBL/GenBank/DDBJ whole genome shotgun (WGS) entry which is preliminary data.</text>
</comment>
<dbReference type="AlphaFoldDB" id="A0A392QT71"/>
<dbReference type="EMBL" id="LXQA010155495">
    <property type="protein sequence ID" value="MCI26820.1"/>
    <property type="molecule type" value="Genomic_DNA"/>
</dbReference>
<keyword evidence="2" id="KW-1185">Reference proteome</keyword>